<keyword evidence="3" id="KW-1185">Reference proteome</keyword>
<dbReference type="AlphaFoldDB" id="A0A1L7LM49"/>
<protein>
    <submittedName>
        <fullName evidence="2">Putative membrane protein</fullName>
    </submittedName>
</protein>
<evidence type="ECO:0000256" key="1">
    <source>
        <dbReference type="SAM" id="Phobius"/>
    </source>
</evidence>
<evidence type="ECO:0000313" key="2">
    <source>
        <dbReference type="EMBL" id="BAQ25200.1"/>
    </source>
</evidence>
<gene>
    <name evidence="2" type="ORF">SRT_19390</name>
</gene>
<name>A0A1L7LM49_9STRE</name>
<keyword evidence="1" id="KW-1133">Transmembrane helix</keyword>
<feature type="transmembrane region" description="Helical" evidence="1">
    <location>
        <begin position="86"/>
        <end position="109"/>
    </location>
</feature>
<accession>A0A1L7LM49</accession>
<keyword evidence="1" id="KW-0812">Transmembrane</keyword>
<dbReference type="RefSeq" id="WP_223213950.1">
    <property type="nucleotide sequence ID" value="NZ_AP014612.1"/>
</dbReference>
<organism evidence="2 3">
    <name type="scientific">Streptococcus troglodytae</name>
    <dbReference type="NCBI Taxonomy" id="1111760"/>
    <lineage>
        <taxon>Bacteria</taxon>
        <taxon>Bacillati</taxon>
        <taxon>Bacillota</taxon>
        <taxon>Bacilli</taxon>
        <taxon>Lactobacillales</taxon>
        <taxon>Streptococcaceae</taxon>
        <taxon>Streptococcus</taxon>
    </lineage>
</organism>
<proteinExistence type="predicted"/>
<keyword evidence="1" id="KW-0472">Membrane</keyword>
<evidence type="ECO:0000313" key="3">
    <source>
        <dbReference type="Proteomes" id="UP000217758"/>
    </source>
</evidence>
<reference evidence="2 3" key="1">
    <citation type="journal article" date="2016" name="Microbiol. Immunol.">
        <title>Complete genome sequence of Streptococcus troglodytae TKU31 isolated from the oral cavity of a chimpanzee (Pan troglodytes).</title>
        <authorList>
            <person name="Okamoto M."/>
            <person name="Naito M."/>
            <person name="Miyanohara M."/>
            <person name="Imai S."/>
            <person name="Nomura Y."/>
            <person name="Saito W."/>
            <person name="Momoi Y."/>
            <person name="Takada K."/>
            <person name="Miyabe-Nishiwaki T."/>
            <person name="Tomonaga M."/>
            <person name="Hanada N."/>
        </authorList>
    </citation>
    <scope>NUCLEOTIDE SEQUENCE [LARGE SCALE GENOMIC DNA]</scope>
    <source>
        <strain evidence="3">TKU 31</strain>
    </source>
</reference>
<sequence length="123" mass="14164">MLVTLLLYVTRAFKYKKVGRNVFLLSLVFLLGSYATFYYNIIKDRVGDRAFGIGFTTDSVKDGIDHVYMNIIPTYLVNIKEQDLNFLMTSTNVINIFIIIMGLLMYIAIRKIKLIGKCEKYGN</sequence>
<feature type="transmembrane region" description="Helical" evidence="1">
    <location>
        <begin position="21"/>
        <end position="41"/>
    </location>
</feature>
<dbReference type="Proteomes" id="UP000217758">
    <property type="component" value="Chromosome"/>
</dbReference>
<dbReference type="EMBL" id="AP014612">
    <property type="protein sequence ID" value="BAQ25200.1"/>
    <property type="molecule type" value="Genomic_DNA"/>
</dbReference>
<dbReference type="KEGG" id="strg:SRT_19390"/>